<organism evidence="1 2">
    <name type="scientific">Streptomyces luteogriseus</name>
    <dbReference type="NCBI Taxonomy" id="68233"/>
    <lineage>
        <taxon>Bacteria</taxon>
        <taxon>Bacillati</taxon>
        <taxon>Actinomycetota</taxon>
        <taxon>Actinomycetes</taxon>
        <taxon>Kitasatosporales</taxon>
        <taxon>Streptomycetaceae</taxon>
        <taxon>Streptomyces</taxon>
    </lineage>
</organism>
<accession>A0A7W7DP91</accession>
<dbReference type="RefSeq" id="WP_281402933.1">
    <property type="nucleotide sequence ID" value="NZ_JACHMS010000001.1"/>
</dbReference>
<evidence type="ECO:0000313" key="2">
    <source>
        <dbReference type="Proteomes" id="UP000565089"/>
    </source>
</evidence>
<name>A0A7W7DP91_9ACTN</name>
<sequence length="40" mass="4170">MAPRKLDLTSHRYGALVVIAETDPITYPSGSKAARAAVAA</sequence>
<dbReference type="EMBL" id="JACHMS010000001">
    <property type="protein sequence ID" value="MBB4714444.1"/>
    <property type="molecule type" value="Genomic_DNA"/>
</dbReference>
<evidence type="ECO:0000313" key="1">
    <source>
        <dbReference type="EMBL" id="MBB4714444.1"/>
    </source>
</evidence>
<dbReference type="GeneID" id="95799792"/>
<keyword evidence="2" id="KW-1185">Reference proteome</keyword>
<dbReference type="AlphaFoldDB" id="A0A7W7DP91"/>
<dbReference type="Proteomes" id="UP000565089">
    <property type="component" value="Unassembled WGS sequence"/>
</dbReference>
<gene>
    <name evidence="1" type="ORF">BJ965_004326</name>
</gene>
<proteinExistence type="predicted"/>
<comment type="caution">
    <text evidence="1">The sequence shown here is derived from an EMBL/GenBank/DDBJ whole genome shotgun (WGS) entry which is preliminary data.</text>
</comment>
<reference evidence="1 2" key="1">
    <citation type="submission" date="2020-08" db="EMBL/GenBank/DDBJ databases">
        <title>Sequencing the genomes of 1000 actinobacteria strains.</title>
        <authorList>
            <person name="Klenk H.-P."/>
        </authorList>
    </citation>
    <scope>NUCLEOTIDE SEQUENCE [LARGE SCALE GENOMIC DNA]</scope>
    <source>
        <strain evidence="1 2">DSM 40483</strain>
    </source>
</reference>
<protein>
    <submittedName>
        <fullName evidence="1">Uncharacterized protein</fullName>
    </submittedName>
</protein>